<accession>A0A1I2C3Y5</accession>
<feature type="transmembrane region" description="Helical" evidence="1">
    <location>
        <begin position="194"/>
        <end position="217"/>
    </location>
</feature>
<gene>
    <name evidence="2" type="ORF">SAMN04487969_104266</name>
</gene>
<keyword evidence="3" id="KW-1185">Reference proteome</keyword>
<dbReference type="RefSeq" id="WP_046233440.1">
    <property type="nucleotide sequence ID" value="NZ_FONN01000004.1"/>
</dbReference>
<feature type="transmembrane region" description="Helical" evidence="1">
    <location>
        <begin position="332"/>
        <end position="353"/>
    </location>
</feature>
<protein>
    <recommendedName>
        <fullName evidence="4">Cytochrome C and Quinol oxidase polypeptide I</fullName>
    </recommendedName>
</protein>
<dbReference type="EMBL" id="FONN01000004">
    <property type="protein sequence ID" value="SFE63136.1"/>
    <property type="molecule type" value="Genomic_DNA"/>
</dbReference>
<keyword evidence="1" id="KW-0812">Transmembrane</keyword>
<evidence type="ECO:0000313" key="3">
    <source>
        <dbReference type="Proteomes" id="UP000183410"/>
    </source>
</evidence>
<evidence type="ECO:0008006" key="4">
    <source>
        <dbReference type="Google" id="ProtNLM"/>
    </source>
</evidence>
<feature type="transmembrane region" description="Helical" evidence="1">
    <location>
        <begin position="12"/>
        <end position="34"/>
    </location>
</feature>
<feature type="transmembrane region" description="Helical" evidence="1">
    <location>
        <begin position="229"/>
        <end position="252"/>
    </location>
</feature>
<evidence type="ECO:0000313" key="2">
    <source>
        <dbReference type="EMBL" id="SFE63136.1"/>
    </source>
</evidence>
<name>A0A1I2C3Y5_9BACL</name>
<feature type="transmembrane region" description="Helical" evidence="1">
    <location>
        <begin position="154"/>
        <end position="174"/>
    </location>
</feature>
<reference evidence="3" key="1">
    <citation type="submission" date="2016-10" db="EMBL/GenBank/DDBJ databases">
        <authorList>
            <person name="Varghese N."/>
            <person name="Submissions S."/>
        </authorList>
    </citation>
    <scope>NUCLEOTIDE SEQUENCE [LARGE SCALE GENOMIC DNA]</scope>
    <source>
        <strain evidence="3">CGMCC 1.10223</strain>
    </source>
</reference>
<dbReference type="OrthoDB" id="2827525at2"/>
<evidence type="ECO:0000256" key="1">
    <source>
        <dbReference type="SAM" id="Phobius"/>
    </source>
</evidence>
<feature type="transmembrane region" description="Helical" evidence="1">
    <location>
        <begin position="258"/>
        <end position="281"/>
    </location>
</feature>
<keyword evidence="1" id="KW-0472">Membrane</keyword>
<dbReference type="AlphaFoldDB" id="A0A1I2C3Y5"/>
<feature type="transmembrane region" description="Helical" evidence="1">
    <location>
        <begin position="46"/>
        <end position="65"/>
    </location>
</feature>
<feature type="transmembrane region" description="Helical" evidence="1">
    <location>
        <begin position="85"/>
        <end position="107"/>
    </location>
</feature>
<feature type="transmembrane region" description="Helical" evidence="1">
    <location>
        <begin position="293"/>
        <end position="312"/>
    </location>
</feature>
<sequence length="429" mass="47276">MPKSWIHLTIGYFLVTAVTGLLMRSMAFVSLPGLRYDYLLHAHSHLALLGWGYMALFLLLLAVFFNPVNGSEISVFKEMKIRVMLVITQLTLAGMFLAFCIQGYAAVSISFSTLQILLSYWFAGWAWSRLGALARKGAKPERGTGPHPGTRQPLSFLFVKGSLLCLVISSLGPWGLALLSANGLKGSPLYEAAIYFYLHFQYNGWFTLGLFAVLLRLMEQRQIAYSVKIVRLLFWLYLLAMPPAFLLSVLWLKIGLAAQLAAALAAVIQWAAIALFCAVLLKARFALSAVFTGWAARLLVLALLLAAVKATLELGLIVPQLAEAIYQSRSIVIGYLHLTLLGFVSCLCLALFLQQGWLNGRGRAVHIGYVSFIAGFMLNELTLFLQGLFDWTGRGALVFVQEAVWAASLIMVTGILIFWGKRKAAQVQG</sequence>
<organism evidence="2 3">
    <name type="scientific">Paenibacillus algorifonticola</name>
    <dbReference type="NCBI Taxonomy" id="684063"/>
    <lineage>
        <taxon>Bacteria</taxon>
        <taxon>Bacillati</taxon>
        <taxon>Bacillota</taxon>
        <taxon>Bacilli</taxon>
        <taxon>Bacillales</taxon>
        <taxon>Paenibacillaceae</taxon>
        <taxon>Paenibacillus</taxon>
    </lineage>
</organism>
<feature type="transmembrane region" description="Helical" evidence="1">
    <location>
        <begin position="113"/>
        <end position="133"/>
    </location>
</feature>
<feature type="transmembrane region" description="Helical" evidence="1">
    <location>
        <begin position="395"/>
        <end position="419"/>
    </location>
</feature>
<feature type="transmembrane region" description="Helical" evidence="1">
    <location>
        <begin position="365"/>
        <end position="389"/>
    </location>
</feature>
<dbReference type="Proteomes" id="UP000183410">
    <property type="component" value="Unassembled WGS sequence"/>
</dbReference>
<proteinExistence type="predicted"/>
<keyword evidence="1" id="KW-1133">Transmembrane helix</keyword>